<sequence length="288" mass="31755">MQLKSLQLFMDVVDTGSFVAAAERRHTVQSNVTAHIKKLEQELGAQLFDRKGGARVTSAGRTLADYARPMLQAHDDVVGLFQGDKGRSSRLRLGAMETTTAVRLPPILANYHRRFPEVDLTVQTGPTADLIARFLDGNLDGIFVAGQPEHGRFHLIKAFSERLVLVGPKPMTRQPSAEQLLESTFLAFRQGCSYRQRVELFLASVGVSATRMFEFGSIDGMLGCVAAGMGYTLMPLSTVEAYRQRFEIDYLALPAQIGELDTYFATAAPDSWTPSLARFIETFEAESA</sequence>
<comment type="caution">
    <text evidence="6">The sequence shown here is derived from an EMBL/GenBank/DDBJ whole genome shotgun (WGS) entry which is preliminary data.</text>
</comment>
<proteinExistence type="inferred from homology"/>
<dbReference type="EMBL" id="QQOH01000002">
    <property type="protein sequence ID" value="RDE22679.1"/>
    <property type="molecule type" value="Genomic_DNA"/>
</dbReference>
<feature type="domain" description="HTH lysR-type" evidence="5">
    <location>
        <begin position="1"/>
        <end position="57"/>
    </location>
</feature>
<protein>
    <submittedName>
        <fullName evidence="6">LysR family transcriptional regulator</fullName>
    </submittedName>
</protein>
<evidence type="ECO:0000256" key="3">
    <source>
        <dbReference type="ARBA" id="ARBA00023125"/>
    </source>
</evidence>
<dbReference type="PROSITE" id="PS50931">
    <property type="entry name" value="HTH_LYSR"/>
    <property type="match status" value="1"/>
</dbReference>
<keyword evidence="3" id="KW-0238">DNA-binding</keyword>
<comment type="similarity">
    <text evidence="1">Belongs to the LysR transcriptional regulatory family.</text>
</comment>
<dbReference type="Gene3D" id="1.10.10.10">
    <property type="entry name" value="Winged helix-like DNA-binding domain superfamily/Winged helix DNA-binding domain"/>
    <property type="match status" value="1"/>
</dbReference>
<evidence type="ECO:0000256" key="2">
    <source>
        <dbReference type="ARBA" id="ARBA00023015"/>
    </source>
</evidence>
<reference evidence="6 7" key="1">
    <citation type="submission" date="2018-07" db="EMBL/GenBank/DDBJ databases">
        <title>Motiliproteus coralliicola sp. nov., a bacterium isolated from Coral.</title>
        <authorList>
            <person name="Wang G."/>
        </authorList>
    </citation>
    <scope>NUCLEOTIDE SEQUENCE [LARGE SCALE GENOMIC DNA]</scope>
    <source>
        <strain evidence="6 7">C34</strain>
    </source>
</reference>
<gene>
    <name evidence="6" type="ORF">DV711_08850</name>
</gene>
<dbReference type="Gene3D" id="3.40.190.290">
    <property type="match status" value="1"/>
</dbReference>
<keyword evidence="2" id="KW-0805">Transcription regulation</keyword>
<evidence type="ECO:0000313" key="6">
    <source>
        <dbReference type="EMBL" id="RDE22679.1"/>
    </source>
</evidence>
<keyword evidence="4" id="KW-0804">Transcription</keyword>
<dbReference type="GO" id="GO:0000976">
    <property type="term" value="F:transcription cis-regulatory region binding"/>
    <property type="evidence" value="ECO:0007669"/>
    <property type="project" value="TreeGrafter"/>
</dbReference>
<dbReference type="Pfam" id="PF00126">
    <property type="entry name" value="HTH_1"/>
    <property type="match status" value="1"/>
</dbReference>
<keyword evidence="7" id="KW-1185">Reference proteome</keyword>
<dbReference type="Pfam" id="PF03466">
    <property type="entry name" value="LysR_substrate"/>
    <property type="match status" value="1"/>
</dbReference>
<accession>A0A369WNN7</accession>
<dbReference type="AlphaFoldDB" id="A0A369WNN7"/>
<name>A0A369WNN7_9GAMM</name>
<dbReference type="InterPro" id="IPR036390">
    <property type="entry name" value="WH_DNA-bd_sf"/>
</dbReference>
<evidence type="ECO:0000256" key="1">
    <source>
        <dbReference type="ARBA" id="ARBA00009437"/>
    </source>
</evidence>
<dbReference type="OrthoDB" id="464481at2"/>
<dbReference type="Proteomes" id="UP000253769">
    <property type="component" value="Unassembled WGS sequence"/>
</dbReference>
<dbReference type="RefSeq" id="WP_114695311.1">
    <property type="nucleotide sequence ID" value="NZ_QQOH01000002.1"/>
</dbReference>
<dbReference type="InterPro" id="IPR036388">
    <property type="entry name" value="WH-like_DNA-bd_sf"/>
</dbReference>
<dbReference type="SUPFAM" id="SSF46785">
    <property type="entry name" value="Winged helix' DNA-binding domain"/>
    <property type="match status" value="1"/>
</dbReference>
<dbReference type="InterPro" id="IPR005119">
    <property type="entry name" value="LysR_subst-bd"/>
</dbReference>
<evidence type="ECO:0000313" key="7">
    <source>
        <dbReference type="Proteomes" id="UP000253769"/>
    </source>
</evidence>
<dbReference type="GO" id="GO:0003700">
    <property type="term" value="F:DNA-binding transcription factor activity"/>
    <property type="evidence" value="ECO:0007669"/>
    <property type="project" value="InterPro"/>
</dbReference>
<dbReference type="PRINTS" id="PR00039">
    <property type="entry name" value="HTHLYSR"/>
</dbReference>
<dbReference type="CDD" id="cd08442">
    <property type="entry name" value="PBP2_YofA_SoxR_like"/>
    <property type="match status" value="1"/>
</dbReference>
<dbReference type="PANTHER" id="PTHR30126">
    <property type="entry name" value="HTH-TYPE TRANSCRIPTIONAL REGULATOR"/>
    <property type="match status" value="1"/>
</dbReference>
<evidence type="ECO:0000259" key="5">
    <source>
        <dbReference type="PROSITE" id="PS50931"/>
    </source>
</evidence>
<dbReference type="InterPro" id="IPR000847">
    <property type="entry name" value="LysR_HTH_N"/>
</dbReference>
<evidence type="ECO:0000256" key="4">
    <source>
        <dbReference type="ARBA" id="ARBA00023163"/>
    </source>
</evidence>
<dbReference type="PANTHER" id="PTHR30126:SF40">
    <property type="entry name" value="HTH-TYPE TRANSCRIPTIONAL REGULATOR GLTR"/>
    <property type="match status" value="1"/>
</dbReference>
<organism evidence="6 7">
    <name type="scientific">Motiliproteus coralliicola</name>
    <dbReference type="NCBI Taxonomy" id="2283196"/>
    <lineage>
        <taxon>Bacteria</taxon>
        <taxon>Pseudomonadati</taxon>
        <taxon>Pseudomonadota</taxon>
        <taxon>Gammaproteobacteria</taxon>
        <taxon>Oceanospirillales</taxon>
        <taxon>Oceanospirillaceae</taxon>
        <taxon>Motiliproteus</taxon>
    </lineage>
</organism>
<dbReference type="SUPFAM" id="SSF53850">
    <property type="entry name" value="Periplasmic binding protein-like II"/>
    <property type="match status" value="1"/>
</dbReference>